<dbReference type="Proteomes" id="UP000254134">
    <property type="component" value="Unassembled WGS sequence"/>
</dbReference>
<comment type="caution">
    <text evidence="1">The sequence shown here is derived from an EMBL/GenBank/DDBJ whole genome shotgun (WGS) entry which is preliminary data.</text>
</comment>
<dbReference type="AlphaFoldDB" id="A0A7M2YUA6"/>
<dbReference type="EMBL" id="QQZY01000010">
    <property type="protein sequence ID" value="RDI73320.1"/>
    <property type="molecule type" value="Genomic_DNA"/>
</dbReference>
<name>A0A7M2YUA6_9ACTN</name>
<keyword evidence="2" id="KW-1185">Reference proteome</keyword>
<evidence type="ECO:0000313" key="1">
    <source>
        <dbReference type="EMBL" id="RDI73320.1"/>
    </source>
</evidence>
<reference evidence="2" key="2">
    <citation type="journal article" date="2019" name="MicrobiologyOpen">
        <title>High-quality draft genome sequence of Gaiella occulta isolated from a 150 meter deep mineral water borehole and comparison with the genome sequences of other deep-branching lineages of the phylum Actinobacteria.</title>
        <authorList>
            <person name="Severino R."/>
            <person name="Froufe H.J.C."/>
            <person name="Barroso C."/>
            <person name="Albuquerque L."/>
            <person name="Lobo-da-Cunha A."/>
            <person name="da Costa M.S."/>
            <person name="Egas C."/>
        </authorList>
    </citation>
    <scope>NUCLEOTIDE SEQUENCE [LARGE SCALE GENOMIC DNA]</scope>
    <source>
        <strain evidence="2">F2-233</strain>
    </source>
</reference>
<proteinExistence type="predicted"/>
<organism evidence="1 2">
    <name type="scientific">Gaiella occulta</name>
    <dbReference type="NCBI Taxonomy" id="1002870"/>
    <lineage>
        <taxon>Bacteria</taxon>
        <taxon>Bacillati</taxon>
        <taxon>Actinomycetota</taxon>
        <taxon>Thermoleophilia</taxon>
        <taxon>Gaiellales</taxon>
        <taxon>Gaiellaceae</taxon>
        <taxon>Gaiella</taxon>
    </lineage>
</organism>
<sequence length="196" mass="20270">MAWSVPRTWIAGEVLTAALLNTHLRDQLLALRESYGTTLPASPADGDVAVLVDSLTAPTYQWRFRYNAGSSAADKWECLGGVPAKVSGATLTVASTTATDYTGGSITVPRQGVYDCRFGANATNTGSGAKYLDLIAAGTTVKTQTMGNRADSFGSGEARTASIAAASAIKIAGRGGDATSSTFDSGYLFVMPVRVS</sequence>
<reference evidence="1 2" key="1">
    <citation type="submission" date="2018-07" db="EMBL/GenBank/DDBJ databases">
        <title>High-quality-draft genome sequence of Gaiella occulta.</title>
        <authorList>
            <person name="Severino R."/>
            <person name="Froufe H.J.C."/>
            <person name="Rainey F.A."/>
            <person name="Barroso C."/>
            <person name="Albuquerque L."/>
            <person name="Lobo-Da-Cunha A."/>
            <person name="Da Costa M.S."/>
            <person name="Egas C."/>
        </authorList>
    </citation>
    <scope>NUCLEOTIDE SEQUENCE [LARGE SCALE GENOMIC DNA]</scope>
    <source>
        <strain evidence="1 2">F2-233</strain>
    </source>
</reference>
<protein>
    <submittedName>
        <fullName evidence="1">Uncharacterized protein</fullName>
    </submittedName>
</protein>
<evidence type="ECO:0000313" key="2">
    <source>
        <dbReference type="Proteomes" id="UP000254134"/>
    </source>
</evidence>
<gene>
    <name evidence="1" type="ORF">Gocc_2920</name>
</gene>
<accession>A0A7M2YUA6</accession>